<feature type="transmembrane region" description="Helical" evidence="3">
    <location>
        <begin position="146"/>
        <end position="165"/>
    </location>
</feature>
<dbReference type="EC" id="2.7.7.65" evidence="1"/>
<dbReference type="EMBL" id="CP031367">
    <property type="protein sequence ID" value="AXK48669.1"/>
    <property type="molecule type" value="Genomic_DNA"/>
</dbReference>
<dbReference type="Pfam" id="PF00990">
    <property type="entry name" value="GGDEF"/>
    <property type="match status" value="1"/>
</dbReference>
<dbReference type="SMART" id="SM00267">
    <property type="entry name" value="GGDEF"/>
    <property type="match status" value="1"/>
</dbReference>
<proteinExistence type="predicted"/>
<dbReference type="Proteomes" id="UP000289132">
    <property type="component" value="Unassembled WGS sequence"/>
</dbReference>
<reference evidence="6 8" key="1">
    <citation type="submission" date="2017-10" db="EMBL/GenBank/DDBJ databases">
        <title>Genomics of the genus Arcobacter.</title>
        <authorList>
            <person name="Perez-Cataluna A."/>
            <person name="Figueras M.J."/>
        </authorList>
    </citation>
    <scope>NUCLEOTIDE SEQUENCE [LARGE SCALE GENOMIC DNA]</scope>
    <source>
        <strain evidence="6 8">LMG 25534</strain>
    </source>
</reference>
<dbReference type="InterPro" id="IPR043128">
    <property type="entry name" value="Rev_trsase/Diguanyl_cyclase"/>
</dbReference>
<evidence type="ECO:0000256" key="2">
    <source>
        <dbReference type="ARBA" id="ARBA00034247"/>
    </source>
</evidence>
<protein>
    <recommendedName>
        <fullName evidence="1">diguanylate cyclase</fullName>
        <ecNumber evidence="1">2.7.7.65</ecNumber>
    </recommendedName>
</protein>
<feature type="transmembrane region" description="Helical" evidence="3">
    <location>
        <begin position="123"/>
        <end position="140"/>
    </location>
</feature>
<evidence type="ECO:0000313" key="6">
    <source>
        <dbReference type="EMBL" id="RXJ91385.1"/>
    </source>
</evidence>
<dbReference type="InterPro" id="IPR050469">
    <property type="entry name" value="Diguanylate_Cyclase"/>
</dbReference>
<evidence type="ECO:0000256" key="3">
    <source>
        <dbReference type="SAM" id="Phobius"/>
    </source>
</evidence>
<evidence type="ECO:0000313" key="8">
    <source>
        <dbReference type="Proteomes" id="UP000289132"/>
    </source>
</evidence>
<dbReference type="AlphaFoldDB" id="A0AAD0QIK5"/>
<evidence type="ECO:0000259" key="4">
    <source>
        <dbReference type="PROSITE" id="PS50887"/>
    </source>
</evidence>
<dbReference type="GO" id="GO:0052621">
    <property type="term" value="F:diguanylate cyclase activity"/>
    <property type="evidence" value="ECO:0007669"/>
    <property type="project" value="UniProtKB-EC"/>
</dbReference>
<keyword evidence="3" id="KW-1133">Transmembrane helix</keyword>
<gene>
    <name evidence="5" type="ORF">ATR_0800</name>
    <name evidence="6" type="ORF">CRU87_05945</name>
</gene>
<dbReference type="Gene3D" id="3.30.70.270">
    <property type="match status" value="1"/>
</dbReference>
<dbReference type="InterPro" id="IPR029787">
    <property type="entry name" value="Nucleotide_cyclase"/>
</dbReference>
<keyword evidence="3" id="KW-0812">Transmembrane</keyword>
<feature type="transmembrane region" description="Helical" evidence="3">
    <location>
        <begin position="39"/>
        <end position="58"/>
    </location>
</feature>
<organism evidence="5 7">
    <name type="scientific">Aliarcobacter trophiarum LMG 25534</name>
    <dbReference type="NCBI Taxonomy" id="1032241"/>
    <lineage>
        <taxon>Bacteria</taxon>
        <taxon>Pseudomonadati</taxon>
        <taxon>Campylobacterota</taxon>
        <taxon>Epsilonproteobacteria</taxon>
        <taxon>Campylobacterales</taxon>
        <taxon>Arcobacteraceae</taxon>
        <taxon>Aliarcobacter</taxon>
    </lineage>
</organism>
<feature type="transmembrane region" description="Helical" evidence="3">
    <location>
        <begin position="94"/>
        <end position="111"/>
    </location>
</feature>
<dbReference type="NCBIfam" id="TIGR00254">
    <property type="entry name" value="GGDEF"/>
    <property type="match status" value="1"/>
</dbReference>
<sequence>MKTFLFIIFISLFGIFLLFEINQIDFLSINSHKDNIYKIIIGSIYIFITYLFLLILLSKFVNKKLFLLTVLFFIQAINTFVTILLVEINSNSDILSEFISFSVLMLIIYILFERNKDIKSNKIVYLMIFILYFIFVTYYIKYQIEIIFLIYVYILSYYLVNKLNYMKEIKTTNIKLEIMSSIDYLTQVNNRKSIDYFLQENEKIFKQCSNEFSIILIDIDNFKEINDTYGHLIGDKVLIKIAEVLKKYVRDTDIVGRFGGEEFIIICSNTKQEGVKKLAENLRKILLKQDFEILRQVTASFGIASYKDTDNIDELIKRADRALYLAKSKGKNRVEQIL</sequence>
<dbReference type="PANTHER" id="PTHR45138:SF9">
    <property type="entry name" value="DIGUANYLATE CYCLASE DGCM-RELATED"/>
    <property type="match status" value="1"/>
</dbReference>
<dbReference type="PROSITE" id="PS50887">
    <property type="entry name" value="GGDEF"/>
    <property type="match status" value="1"/>
</dbReference>
<evidence type="ECO:0000256" key="1">
    <source>
        <dbReference type="ARBA" id="ARBA00012528"/>
    </source>
</evidence>
<evidence type="ECO:0000313" key="7">
    <source>
        <dbReference type="Proteomes" id="UP000254504"/>
    </source>
</evidence>
<dbReference type="CDD" id="cd01949">
    <property type="entry name" value="GGDEF"/>
    <property type="match status" value="1"/>
</dbReference>
<dbReference type="FunFam" id="3.30.70.270:FF:000001">
    <property type="entry name" value="Diguanylate cyclase domain protein"/>
    <property type="match status" value="1"/>
</dbReference>
<dbReference type="Proteomes" id="UP000254504">
    <property type="component" value="Chromosome"/>
</dbReference>
<dbReference type="EMBL" id="PDKD01000008">
    <property type="protein sequence ID" value="RXJ91385.1"/>
    <property type="molecule type" value="Genomic_DNA"/>
</dbReference>
<evidence type="ECO:0000313" key="5">
    <source>
        <dbReference type="EMBL" id="AXK48669.1"/>
    </source>
</evidence>
<comment type="catalytic activity">
    <reaction evidence="2">
        <text>2 GTP = 3',3'-c-di-GMP + 2 diphosphate</text>
        <dbReference type="Rhea" id="RHEA:24898"/>
        <dbReference type="ChEBI" id="CHEBI:33019"/>
        <dbReference type="ChEBI" id="CHEBI:37565"/>
        <dbReference type="ChEBI" id="CHEBI:58805"/>
        <dbReference type="EC" id="2.7.7.65"/>
    </reaction>
</comment>
<feature type="transmembrane region" description="Helical" evidence="3">
    <location>
        <begin position="65"/>
        <end position="88"/>
    </location>
</feature>
<reference evidence="5 7" key="2">
    <citation type="submission" date="2018-07" db="EMBL/GenBank/DDBJ databases">
        <title>Complete genome of the Arcobacter trophiarum type strain LMG 25534.</title>
        <authorList>
            <person name="Miller W.G."/>
            <person name="Yee E."/>
        </authorList>
    </citation>
    <scope>NUCLEOTIDE SEQUENCE [LARGE SCALE GENOMIC DNA]</scope>
    <source>
        <strain evidence="5 7">LMG 25534</strain>
    </source>
</reference>
<dbReference type="KEGG" id="atp:ATR_0800"/>
<dbReference type="PANTHER" id="PTHR45138">
    <property type="entry name" value="REGULATORY COMPONENTS OF SENSORY TRANSDUCTION SYSTEM"/>
    <property type="match status" value="1"/>
</dbReference>
<dbReference type="SUPFAM" id="SSF55073">
    <property type="entry name" value="Nucleotide cyclase"/>
    <property type="match status" value="1"/>
</dbReference>
<name>A0AAD0QIK5_9BACT</name>
<feature type="domain" description="GGDEF" evidence="4">
    <location>
        <begin position="210"/>
        <end position="338"/>
    </location>
</feature>
<accession>A0AAD0QIK5</accession>
<keyword evidence="3" id="KW-0472">Membrane</keyword>
<keyword evidence="8" id="KW-1185">Reference proteome</keyword>
<dbReference type="InterPro" id="IPR000160">
    <property type="entry name" value="GGDEF_dom"/>
</dbReference>